<keyword evidence="5" id="KW-0963">Cytoplasm</keyword>
<dbReference type="SMART" id="SM00064">
    <property type="entry name" value="FYVE"/>
    <property type="match status" value="1"/>
</dbReference>
<dbReference type="PROSITE" id="PS50178">
    <property type="entry name" value="ZF_FYVE"/>
    <property type="match status" value="1"/>
</dbReference>
<reference evidence="19" key="3">
    <citation type="journal article" date="2014" name="Nature">
        <title>Elephant shark genome provides unique insights into gnathostome evolution.</title>
        <authorList>
            <consortium name="International Elephant Shark Genome Sequencing Consortium"/>
            <person name="Venkatesh B."/>
            <person name="Lee A.P."/>
            <person name="Ravi V."/>
            <person name="Maurya A.K."/>
            <person name="Lian M.M."/>
            <person name="Swann J.B."/>
            <person name="Ohta Y."/>
            <person name="Flajnik M.F."/>
            <person name="Sutoh Y."/>
            <person name="Kasahara M."/>
            <person name="Hoon S."/>
            <person name="Gangu V."/>
            <person name="Roy S.W."/>
            <person name="Irimia M."/>
            <person name="Korzh V."/>
            <person name="Kondrychyn I."/>
            <person name="Lim Z.W."/>
            <person name="Tay B.H."/>
            <person name="Tohari S."/>
            <person name="Kong K.W."/>
            <person name="Ho S."/>
            <person name="Lorente-Galdos B."/>
            <person name="Quilez J."/>
            <person name="Marques-Bonet T."/>
            <person name="Raney B.J."/>
            <person name="Ingham P.W."/>
            <person name="Tay A."/>
            <person name="Hillier L.W."/>
            <person name="Minx P."/>
            <person name="Boehm T."/>
            <person name="Wilson R.K."/>
            <person name="Brenner S."/>
            <person name="Warren W.C."/>
        </authorList>
    </citation>
    <scope>NUCLEOTIDE SEQUENCE [LARGE SCALE GENOMIC DNA]</scope>
</reference>
<evidence type="ECO:0000256" key="4">
    <source>
        <dbReference type="ARBA" id="ARBA00019870"/>
    </source>
</evidence>
<dbReference type="Pfam" id="PF01363">
    <property type="entry name" value="FYVE"/>
    <property type="match status" value="1"/>
</dbReference>
<proteinExistence type="inferred from homology"/>
<keyword evidence="8" id="KW-0967">Endosome</keyword>
<gene>
    <name evidence="18" type="primary">LOC103188156</name>
</gene>
<dbReference type="Proteomes" id="UP000314986">
    <property type="component" value="Unassembled WGS sequence"/>
</dbReference>
<dbReference type="Ensembl" id="ENSCMIT00000005632.1">
    <property type="protein sequence ID" value="ENSCMIP00000005444.1"/>
    <property type="gene ID" value="ENSCMIG00000003159.1"/>
</dbReference>
<evidence type="ECO:0000256" key="7">
    <source>
        <dbReference type="ARBA" id="ARBA00022723"/>
    </source>
</evidence>
<comment type="similarity">
    <text evidence="3">Belongs to the lst-2 family.</text>
</comment>
<keyword evidence="19" id="KW-1185">Reference proteome</keyword>
<dbReference type="GO" id="GO:0008270">
    <property type="term" value="F:zinc ion binding"/>
    <property type="evidence" value="ECO:0007669"/>
    <property type="project" value="UniProtKB-KW"/>
</dbReference>
<evidence type="ECO:0000256" key="15">
    <source>
        <dbReference type="PROSITE-ProRule" id="PRU00091"/>
    </source>
</evidence>
<dbReference type="GO" id="GO:0031901">
    <property type="term" value="C:early endosome membrane"/>
    <property type="evidence" value="ECO:0007669"/>
    <property type="project" value="UniProtKB-SubCell"/>
</dbReference>
<dbReference type="GO" id="GO:0005829">
    <property type="term" value="C:cytosol"/>
    <property type="evidence" value="ECO:0007669"/>
    <property type="project" value="UniProtKB-SubCell"/>
</dbReference>
<evidence type="ECO:0000313" key="19">
    <source>
        <dbReference type="Proteomes" id="UP000314986"/>
    </source>
</evidence>
<evidence type="ECO:0000313" key="18">
    <source>
        <dbReference type="Ensembl" id="ENSCMIP00000005444.1"/>
    </source>
</evidence>
<dbReference type="InterPro" id="IPR051118">
    <property type="entry name" value="LST-2"/>
</dbReference>
<keyword evidence="7" id="KW-0479">Metal-binding</keyword>
<evidence type="ECO:0000259" key="17">
    <source>
        <dbReference type="PROSITE" id="PS50178"/>
    </source>
</evidence>
<evidence type="ECO:0000256" key="9">
    <source>
        <dbReference type="ARBA" id="ARBA00022771"/>
    </source>
</evidence>
<dbReference type="InterPro" id="IPR013083">
    <property type="entry name" value="Znf_RING/FYVE/PHD"/>
</dbReference>
<feature type="region of interest" description="Disordered" evidence="16">
    <location>
        <begin position="133"/>
        <end position="159"/>
    </location>
</feature>
<dbReference type="PANTHER" id="PTHR46465">
    <property type="entry name" value="LATERAL SIGNALING TARGET PROTEIN 2 HOMOLOG"/>
    <property type="match status" value="1"/>
</dbReference>
<dbReference type="CDD" id="cd15731">
    <property type="entry name" value="FYVE_LST2"/>
    <property type="match status" value="1"/>
</dbReference>
<comment type="function">
    <text evidence="13">Negative regulator of epidermal growth factor receptor (EGFR) signaling. Acts by promoting EGFR degradation in endosomes when not monoubiquitinated.</text>
</comment>
<feature type="compositionally biased region" description="Polar residues" evidence="16">
    <location>
        <begin position="133"/>
        <end position="149"/>
    </location>
</feature>
<evidence type="ECO:0000256" key="13">
    <source>
        <dbReference type="ARBA" id="ARBA00059106"/>
    </source>
</evidence>
<evidence type="ECO:0000256" key="10">
    <source>
        <dbReference type="ARBA" id="ARBA00022833"/>
    </source>
</evidence>
<feature type="domain" description="FYVE-type" evidence="17">
    <location>
        <begin position="468"/>
        <end position="528"/>
    </location>
</feature>
<keyword evidence="9 15" id="KW-0863">Zinc-finger</keyword>
<dbReference type="InParanoid" id="A0A4W3H640"/>
<evidence type="ECO:0000256" key="2">
    <source>
        <dbReference type="ARBA" id="ARBA00004514"/>
    </source>
</evidence>
<name>A0A4W3H640_CALMI</name>
<keyword evidence="12" id="KW-0472">Membrane</keyword>
<evidence type="ECO:0000256" key="1">
    <source>
        <dbReference type="ARBA" id="ARBA00004146"/>
    </source>
</evidence>
<keyword evidence="11" id="KW-0832">Ubl conjugation</keyword>
<dbReference type="InterPro" id="IPR000306">
    <property type="entry name" value="Znf_FYVE"/>
</dbReference>
<keyword evidence="6" id="KW-1017">Isopeptide bond</keyword>
<dbReference type="AlphaFoldDB" id="A0A4W3H640"/>
<evidence type="ECO:0000256" key="3">
    <source>
        <dbReference type="ARBA" id="ARBA00008755"/>
    </source>
</evidence>
<evidence type="ECO:0000256" key="12">
    <source>
        <dbReference type="ARBA" id="ARBA00023136"/>
    </source>
</evidence>
<comment type="subcellular location">
    <subcellularLocation>
        <location evidence="2">Cytoplasm</location>
        <location evidence="2">Cytosol</location>
    </subcellularLocation>
    <subcellularLocation>
        <location evidence="1">Early endosome membrane</location>
    </subcellularLocation>
</comment>
<dbReference type="OMA" id="FASNSCT"/>
<reference evidence="19" key="2">
    <citation type="journal article" date="2007" name="PLoS Biol.">
        <title>Survey sequencing and comparative analysis of the elephant shark (Callorhinchus milii) genome.</title>
        <authorList>
            <person name="Venkatesh B."/>
            <person name="Kirkness E.F."/>
            <person name="Loh Y.H."/>
            <person name="Halpern A.L."/>
            <person name="Lee A.P."/>
            <person name="Johnson J."/>
            <person name="Dandona N."/>
            <person name="Viswanathan L.D."/>
            <person name="Tay A."/>
            <person name="Venter J.C."/>
            <person name="Strausberg R.L."/>
            <person name="Brenner S."/>
        </authorList>
    </citation>
    <scope>NUCLEOTIDE SEQUENCE [LARGE SCALE GENOMIC DNA]</scope>
</reference>
<reference evidence="19" key="1">
    <citation type="journal article" date="2006" name="Science">
        <title>Ancient noncoding elements conserved in the human genome.</title>
        <authorList>
            <person name="Venkatesh B."/>
            <person name="Kirkness E.F."/>
            <person name="Loh Y.H."/>
            <person name="Halpern A.L."/>
            <person name="Lee A.P."/>
            <person name="Johnson J."/>
            <person name="Dandona N."/>
            <person name="Viswanathan L.D."/>
            <person name="Tay A."/>
            <person name="Venter J.C."/>
            <person name="Strausberg R.L."/>
            <person name="Brenner S."/>
        </authorList>
    </citation>
    <scope>NUCLEOTIDE SEQUENCE [LARGE SCALE GENOMIC DNA]</scope>
</reference>
<feature type="compositionally biased region" description="Basic and acidic residues" evidence="16">
    <location>
        <begin position="417"/>
        <end position="432"/>
    </location>
</feature>
<sequence length="537" mass="60353">MIDSLEPVLMFTIPRLAIICGLLIYPEGPLSLHQQNDDMSKLFSPFYSILQKIRDILYVLTDEELFVLEKSLCAAEPVDFFNTQTMLPSLSSLQNGSLNTRAIDGEVLSVQYARPHDPLKLIIHQDGLSCASNLPNQTRTETTDSSDTASLRPKRRNEEEMEIRGQMFHLSTATGRDADESELSRERFFSDTPEMLSFASTDDVNYSKDNSMRDDDFHLKADDSELNDELGTKGTFASNSCTFQSETLDTSNFPTIYEQTPTPRSPCYTSYAEEILNRASGLALFPGGNVNRQRMDHPDLRIGMKSNGNEMNKGATCEGGITNLSQSPGDLHSRKSDIETVPLATAHEEALRCKVRAIKATARENVRSRYHSSSDMIHRLFVCISGVADQLQTNFAGDLRRILKAVFQIATSRPEMEVDLEQKAEEERRDEDPSLEDCVLCQQSRSHSSRASTSNNNKLEVPPEWITDSACSQCMSCKAPFTILRRRHHCRNCGKIFCSRCSSHSATLPWYGHMKPVRVCTHCYTFHLSPCFDSSTC</sequence>
<dbReference type="Gene3D" id="3.30.40.10">
    <property type="entry name" value="Zinc/RING finger domain, C3HC4 (zinc finger)"/>
    <property type="match status" value="1"/>
</dbReference>
<keyword evidence="10" id="KW-0862">Zinc</keyword>
<dbReference type="FunFam" id="3.30.40.10:FF:000092">
    <property type="entry name" value="Lateral signaling target protein 2 homolog"/>
    <property type="match status" value="1"/>
</dbReference>
<dbReference type="InterPro" id="IPR017455">
    <property type="entry name" value="Znf_FYVE-rel"/>
</dbReference>
<evidence type="ECO:0000256" key="5">
    <source>
        <dbReference type="ARBA" id="ARBA00022490"/>
    </source>
</evidence>
<evidence type="ECO:0000256" key="6">
    <source>
        <dbReference type="ARBA" id="ARBA00022499"/>
    </source>
</evidence>
<dbReference type="InterPro" id="IPR011011">
    <property type="entry name" value="Znf_FYVE_PHD"/>
</dbReference>
<dbReference type="GeneTree" id="ENSGT00940000157217"/>
<evidence type="ECO:0000256" key="14">
    <source>
        <dbReference type="ARBA" id="ARBA00083237"/>
    </source>
</evidence>
<feature type="region of interest" description="Disordered" evidence="16">
    <location>
        <begin position="417"/>
        <end position="436"/>
    </location>
</feature>
<evidence type="ECO:0000256" key="16">
    <source>
        <dbReference type="SAM" id="MobiDB-lite"/>
    </source>
</evidence>
<dbReference type="SUPFAM" id="SSF57903">
    <property type="entry name" value="FYVE/PHD zinc finger"/>
    <property type="match status" value="1"/>
</dbReference>
<dbReference type="PANTHER" id="PTHR46465:SF4">
    <property type="entry name" value="FYVE-TYPE DOMAIN-CONTAINING PROTEIN"/>
    <property type="match status" value="1"/>
</dbReference>
<protein>
    <recommendedName>
        <fullName evidence="4">Lateral signaling target protein 2 homolog</fullName>
    </recommendedName>
    <alternativeName>
        <fullName evidence="14">Zinc finger FYVE domain-containing protein 28</fullName>
    </alternativeName>
</protein>
<evidence type="ECO:0000256" key="11">
    <source>
        <dbReference type="ARBA" id="ARBA00022843"/>
    </source>
</evidence>
<accession>A0A4W3H640</accession>
<evidence type="ECO:0000256" key="8">
    <source>
        <dbReference type="ARBA" id="ARBA00022753"/>
    </source>
</evidence>
<reference evidence="18" key="5">
    <citation type="submission" date="2025-09" db="UniProtKB">
        <authorList>
            <consortium name="Ensembl"/>
        </authorList>
    </citation>
    <scope>IDENTIFICATION</scope>
</reference>
<organism evidence="18 19">
    <name type="scientific">Callorhinchus milii</name>
    <name type="common">Ghost shark</name>
    <dbReference type="NCBI Taxonomy" id="7868"/>
    <lineage>
        <taxon>Eukaryota</taxon>
        <taxon>Metazoa</taxon>
        <taxon>Chordata</taxon>
        <taxon>Craniata</taxon>
        <taxon>Vertebrata</taxon>
        <taxon>Chondrichthyes</taxon>
        <taxon>Holocephali</taxon>
        <taxon>Chimaeriformes</taxon>
        <taxon>Callorhinchidae</taxon>
        <taxon>Callorhinchus</taxon>
    </lineage>
</organism>
<dbReference type="InterPro" id="IPR043269">
    <property type="entry name" value="FYVE_LST2"/>
</dbReference>
<reference evidence="18" key="4">
    <citation type="submission" date="2025-08" db="UniProtKB">
        <authorList>
            <consortium name="Ensembl"/>
        </authorList>
    </citation>
    <scope>IDENTIFICATION</scope>
</reference>